<reference evidence="1 2" key="1">
    <citation type="submission" date="2019-05" db="EMBL/GenBank/DDBJ databases">
        <title>Another draft genome of Portunus trituberculatus and its Hox gene families provides insights of decapod evolution.</title>
        <authorList>
            <person name="Jeong J.-H."/>
            <person name="Song I."/>
            <person name="Kim S."/>
            <person name="Choi T."/>
            <person name="Kim D."/>
            <person name="Ryu S."/>
            <person name="Kim W."/>
        </authorList>
    </citation>
    <scope>NUCLEOTIDE SEQUENCE [LARGE SCALE GENOMIC DNA]</scope>
    <source>
        <tissue evidence="1">Muscle</tissue>
    </source>
</reference>
<evidence type="ECO:0000313" key="1">
    <source>
        <dbReference type="EMBL" id="MPC46230.1"/>
    </source>
</evidence>
<protein>
    <submittedName>
        <fullName evidence="1">Uncharacterized protein</fullName>
    </submittedName>
</protein>
<keyword evidence="2" id="KW-1185">Reference proteome</keyword>
<dbReference type="Proteomes" id="UP000324222">
    <property type="component" value="Unassembled WGS sequence"/>
</dbReference>
<evidence type="ECO:0000313" key="2">
    <source>
        <dbReference type="Proteomes" id="UP000324222"/>
    </source>
</evidence>
<dbReference type="AlphaFoldDB" id="A0A5B7FF42"/>
<dbReference type="EMBL" id="VSRR010007108">
    <property type="protein sequence ID" value="MPC46230.1"/>
    <property type="molecule type" value="Genomic_DNA"/>
</dbReference>
<sequence>MDDRAPSQAAPWIEEYLSSKFVTLSEDVLHVQLLVLNTHKKPVSDVLDMGRRKRVRQVCARVEEGEKLVSATGPQHAGTPVAEQP</sequence>
<comment type="caution">
    <text evidence="1">The sequence shown here is derived from an EMBL/GenBank/DDBJ whole genome shotgun (WGS) entry which is preliminary data.</text>
</comment>
<proteinExistence type="predicted"/>
<gene>
    <name evidence="1" type="ORF">E2C01_039944</name>
</gene>
<accession>A0A5B7FF42</accession>
<name>A0A5B7FF42_PORTR</name>
<organism evidence="1 2">
    <name type="scientific">Portunus trituberculatus</name>
    <name type="common">Swimming crab</name>
    <name type="synonym">Neptunus trituberculatus</name>
    <dbReference type="NCBI Taxonomy" id="210409"/>
    <lineage>
        <taxon>Eukaryota</taxon>
        <taxon>Metazoa</taxon>
        <taxon>Ecdysozoa</taxon>
        <taxon>Arthropoda</taxon>
        <taxon>Crustacea</taxon>
        <taxon>Multicrustacea</taxon>
        <taxon>Malacostraca</taxon>
        <taxon>Eumalacostraca</taxon>
        <taxon>Eucarida</taxon>
        <taxon>Decapoda</taxon>
        <taxon>Pleocyemata</taxon>
        <taxon>Brachyura</taxon>
        <taxon>Eubrachyura</taxon>
        <taxon>Portunoidea</taxon>
        <taxon>Portunidae</taxon>
        <taxon>Portuninae</taxon>
        <taxon>Portunus</taxon>
    </lineage>
</organism>